<gene>
    <name evidence="1" type="ORF">FPV60_14430</name>
</gene>
<accession>A0A558F1P3</accession>
<protein>
    <submittedName>
        <fullName evidence="1">Uncharacterized protein</fullName>
    </submittedName>
</protein>
<dbReference type="EMBL" id="VMTP01000074">
    <property type="protein sequence ID" value="TVT79537.1"/>
    <property type="molecule type" value="Genomic_DNA"/>
</dbReference>
<dbReference type="Proteomes" id="UP000316981">
    <property type="component" value="Unassembled WGS sequence"/>
</dbReference>
<dbReference type="AlphaFoldDB" id="A0A558F1P3"/>
<comment type="caution">
    <text evidence="1">The sequence shown here is derived from an EMBL/GenBank/DDBJ whole genome shotgun (WGS) entry which is preliminary data.</text>
</comment>
<reference evidence="1 2" key="1">
    <citation type="submission" date="2019-07" db="EMBL/GenBank/DDBJ databases">
        <title>Draft Genome Sequence of the first blaOXA-58-Harboring Acinetobacter colistiniresistens clinical isolate from Brazil.</title>
        <authorList>
            <person name="Favaro L.S."/>
            <person name="Paula-Petroli S.B."/>
            <person name="Moura C.F."/>
            <person name="Tognim M.C.B."/>
            <person name="Venancio E.J."/>
            <person name="Yamada-Ogatta S.F."/>
            <person name="Carrara-Marroni F.E."/>
        </authorList>
    </citation>
    <scope>NUCLEOTIDE SEQUENCE [LARGE SCALE GENOMIC DNA]</scope>
    <source>
        <strain evidence="1 2">DL</strain>
    </source>
</reference>
<dbReference type="RefSeq" id="WP_144583712.1">
    <property type="nucleotide sequence ID" value="NZ_VMTP01000074.1"/>
</dbReference>
<evidence type="ECO:0000313" key="2">
    <source>
        <dbReference type="Proteomes" id="UP000316981"/>
    </source>
</evidence>
<proteinExistence type="predicted"/>
<name>A0A558F1P3_9GAMM</name>
<organism evidence="1 2">
    <name type="scientific">Acinetobacter colistiniresistens</name>
    <dbReference type="NCBI Taxonomy" id="280145"/>
    <lineage>
        <taxon>Bacteria</taxon>
        <taxon>Pseudomonadati</taxon>
        <taxon>Pseudomonadota</taxon>
        <taxon>Gammaproteobacteria</taxon>
        <taxon>Moraxellales</taxon>
        <taxon>Moraxellaceae</taxon>
        <taxon>Acinetobacter</taxon>
    </lineage>
</organism>
<evidence type="ECO:0000313" key="1">
    <source>
        <dbReference type="EMBL" id="TVT79537.1"/>
    </source>
</evidence>
<sequence>MTKHWIGYHNVNKTKMSYRALPESVLYTNANGNPHAGDIVWVIEGVGNKSPKLYRLVDCFIVETMDTVIPLQFKGMKKRIIAKRSLMLPNLPINIEDLADKKLLEPLKQYLNTSPGMTGTTDKLPALEILLKMSSSTLD</sequence>